<protein>
    <submittedName>
        <fullName evidence="1">Uncharacterized protein</fullName>
    </submittedName>
</protein>
<dbReference type="Proteomes" id="UP000199072">
    <property type="component" value="Unassembled WGS sequence"/>
</dbReference>
<organism evidence="1 2">
    <name type="scientific">Mucilaginibacter pineti</name>
    <dbReference type="NCBI Taxonomy" id="1391627"/>
    <lineage>
        <taxon>Bacteria</taxon>
        <taxon>Pseudomonadati</taxon>
        <taxon>Bacteroidota</taxon>
        <taxon>Sphingobacteriia</taxon>
        <taxon>Sphingobacteriales</taxon>
        <taxon>Sphingobacteriaceae</taxon>
        <taxon>Mucilaginibacter</taxon>
    </lineage>
</organism>
<sequence length="287" mass="33018">MPQKQYLTPELVQWIIEQAKDPIWQMGVLASIKKHWFGILSISNGGLIHIHGNQDTGWAHIMSRHGYYSNDLYFGDGALGDPSRFQSSGIPIFDWRQIADDVYAQSIIDTKEHPDAALFIKYTGKSERFTRSGNEPKDFVLILYRDSKIVHSIFPKKSLQADTPKSKLRDFKRALDHVTGEKPLNGEFLTIRIPYVNKEIIKRYVIVVQIELNTMHALAHLQVNWPNGQPRYSIHTLLGFDVDLQKSDVDANDIKLTRFINSFTKYCDFGHMEEVMARTEKHLFADA</sequence>
<dbReference type="OrthoDB" id="788622at2"/>
<name>A0A1G7EMI2_9SPHI</name>
<dbReference type="STRING" id="1391627.SAMN05216464_10888"/>
<evidence type="ECO:0000313" key="1">
    <source>
        <dbReference type="EMBL" id="SDE64812.1"/>
    </source>
</evidence>
<keyword evidence="2" id="KW-1185">Reference proteome</keyword>
<dbReference type="RefSeq" id="WP_091150921.1">
    <property type="nucleotide sequence ID" value="NZ_FNAI01000008.1"/>
</dbReference>
<accession>A0A1G7EMI2</accession>
<dbReference type="EMBL" id="FNAI01000008">
    <property type="protein sequence ID" value="SDE64812.1"/>
    <property type="molecule type" value="Genomic_DNA"/>
</dbReference>
<reference evidence="1 2" key="1">
    <citation type="submission" date="2016-10" db="EMBL/GenBank/DDBJ databases">
        <authorList>
            <person name="de Groot N.N."/>
        </authorList>
    </citation>
    <scope>NUCLEOTIDE SEQUENCE [LARGE SCALE GENOMIC DNA]</scope>
    <source>
        <strain evidence="1 2">47C3B</strain>
    </source>
</reference>
<proteinExistence type="predicted"/>
<evidence type="ECO:0000313" key="2">
    <source>
        <dbReference type="Proteomes" id="UP000199072"/>
    </source>
</evidence>
<dbReference type="AlphaFoldDB" id="A0A1G7EMI2"/>
<gene>
    <name evidence="1" type="ORF">SAMN05216464_10888</name>
</gene>